<evidence type="ECO:0000313" key="3">
    <source>
        <dbReference type="EMBL" id="CEJ06702.1"/>
    </source>
</evidence>
<dbReference type="CDD" id="cd02252">
    <property type="entry name" value="nylC_like"/>
    <property type="match status" value="1"/>
</dbReference>
<dbReference type="PANTHER" id="PTHR36512">
    <property type="entry name" value="D-AMINOPEPTIDASE"/>
    <property type="match status" value="1"/>
</dbReference>
<reference evidence="2" key="2">
    <citation type="submission" date="2020-01" db="EMBL/GenBank/DDBJ databases">
        <authorList>
            <person name="Hornung B."/>
        </authorList>
    </citation>
    <scope>NUCLEOTIDE SEQUENCE</scope>
    <source>
        <strain evidence="2">PacBioINE</strain>
    </source>
</reference>
<dbReference type="AlphaFoldDB" id="A0A8S0W2B0"/>
<accession>A0A8S0W2B0</accession>
<comment type="similarity">
    <text evidence="1">Belongs to the peptidase S58 family.</text>
</comment>
<proteinExistence type="inferred from homology"/>
<dbReference type="GO" id="GO:0004177">
    <property type="term" value="F:aminopeptidase activity"/>
    <property type="evidence" value="ECO:0007669"/>
    <property type="project" value="TreeGrafter"/>
</dbReference>
<dbReference type="KEGG" id="aacx:DEACI_1221"/>
<name>A0A8S0W2B0_9FIRM</name>
<evidence type="ECO:0000256" key="1">
    <source>
        <dbReference type="ARBA" id="ARBA00007068"/>
    </source>
</evidence>
<keyword evidence="2" id="KW-0012">Acyltransferase</keyword>
<dbReference type="EMBL" id="CDGJ01000032">
    <property type="protein sequence ID" value="CEJ06702.1"/>
    <property type="molecule type" value="Genomic_DNA"/>
</dbReference>
<dbReference type="Proteomes" id="UP000836597">
    <property type="component" value="Chromosome"/>
</dbReference>
<protein>
    <submittedName>
        <fullName evidence="2">Glutamate N-acetyltransferase</fullName>
        <ecNumber evidence="2 3">2.3.1.35</ecNumber>
    </submittedName>
    <submittedName>
        <fullName evidence="3">Peptidase S58 DmpA</fullName>
        <ecNumber evidence="3">2.3.1.1</ecNumber>
    </submittedName>
</protein>
<sequence length="320" mass="32433">MFNAITDVSGIEVGQAENRDALTGCTVIICREGAVVGVDVRGSAPGTRETDLCRPATLVDKAQAILLAGGSAFGLNAAAGVMRYLWERGIGYDVGVTKVPIVPGAVIFDLPLGQVAWPDEAMGYQACQTAGTGEVAQGCVGAGTGASVGKLFGPGQATKSGLGTASIRVGKAIVGALIVVNAFGDVVRPQDNTILAGTRHPLTGRFVNTAREVQKGSGQSILGATNTTIGVVATDADLSVEQANHLAKLAHDGLARTIRPVHTLFDGDTLFALATGKVKGEWHGEILALAAATVDAVERAVLNAVEYATAAGGLPAGKAP</sequence>
<dbReference type="InterPro" id="IPR016117">
    <property type="entry name" value="ArgJ-like_dom_sf"/>
</dbReference>
<dbReference type="InterPro" id="IPR005321">
    <property type="entry name" value="Peptidase_S58_DmpA"/>
</dbReference>
<dbReference type="SUPFAM" id="SSF56266">
    <property type="entry name" value="DmpA/ArgJ-like"/>
    <property type="match status" value="1"/>
</dbReference>
<keyword evidence="2" id="KW-0808">Transferase</keyword>
<dbReference type="EC" id="2.3.1.1" evidence="3"/>
<evidence type="ECO:0000313" key="4">
    <source>
        <dbReference type="Proteomes" id="UP001071230"/>
    </source>
</evidence>
<dbReference type="Pfam" id="PF03576">
    <property type="entry name" value="Peptidase_S58"/>
    <property type="match status" value="1"/>
</dbReference>
<dbReference type="EC" id="2.3.1.35" evidence="2 3"/>
<organism evidence="2">
    <name type="scientific">Acididesulfobacillus acetoxydans</name>
    <dbReference type="NCBI Taxonomy" id="1561005"/>
    <lineage>
        <taxon>Bacteria</taxon>
        <taxon>Bacillati</taxon>
        <taxon>Bacillota</taxon>
        <taxon>Clostridia</taxon>
        <taxon>Eubacteriales</taxon>
        <taxon>Peptococcaceae</taxon>
        <taxon>Acididesulfobacillus</taxon>
    </lineage>
</organism>
<dbReference type="EMBL" id="LR746496">
    <property type="protein sequence ID" value="CAA7600568.1"/>
    <property type="molecule type" value="Genomic_DNA"/>
</dbReference>
<dbReference type="GO" id="GO:0004358">
    <property type="term" value="F:L-glutamate N-acetyltransferase activity, acting on acetyl-L-ornithine as donor"/>
    <property type="evidence" value="ECO:0007669"/>
    <property type="project" value="UniProtKB-EC"/>
</dbReference>
<evidence type="ECO:0000313" key="2">
    <source>
        <dbReference type="EMBL" id="CAA7600568.1"/>
    </source>
</evidence>
<dbReference type="Proteomes" id="UP001071230">
    <property type="component" value="Unassembled WGS sequence"/>
</dbReference>
<gene>
    <name evidence="3" type="ORF">DEACI_1152</name>
    <name evidence="2" type="ORF">DEACI_1221</name>
</gene>
<dbReference type="RefSeq" id="WP_240984224.1">
    <property type="nucleotide sequence ID" value="NZ_CDGJ01000032.1"/>
</dbReference>
<reference evidence="3" key="1">
    <citation type="submission" date="2014-11" db="EMBL/GenBank/DDBJ databases">
        <authorList>
            <person name="Hornung B.V."/>
        </authorList>
    </citation>
    <scope>NUCLEOTIDE SEQUENCE</scope>
    <source>
        <strain evidence="3">INE</strain>
    </source>
</reference>
<dbReference type="PANTHER" id="PTHR36512:SF3">
    <property type="entry name" value="BLR5678 PROTEIN"/>
    <property type="match status" value="1"/>
</dbReference>
<dbReference type="Gene3D" id="3.60.70.12">
    <property type="entry name" value="L-amino peptidase D-ALA esterase/amidase"/>
    <property type="match status" value="1"/>
</dbReference>
<keyword evidence="4" id="KW-1185">Reference proteome</keyword>